<organism evidence="6 7">
    <name type="scientific">Paenibacillus agaridevorans</name>
    <dbReference type="NCBI Taxonomy" id="171404"/>
    <lineage>
        <taxon>Bacteria</taxon>
        <taxon>Bacillati</taxon>
        <taxon>Bacillota</taxon>
        <taxon>Bacilli</taxon>
        <taxon>Bacillales</taxon>
        <taxon>Paenibacillaceae</taxon>
        <taxon>Paenibacillus</taxon>
    </lineage>
</organism>
<dbReference type="PROSITE" id="PS00041">
    <property type="entry name" value="HTH_ARAC_FAMILY_1"/>
    <property type="match status" value="1"/>
</dbReference>
<evidence type="ECO:0000313" key="7">
    <source>
        <dbReference type="Proteomes" id="UP000245202"/>
    </source>
</evidence>
<sequence>MNGERTSSKVAKPTRGALAPATAESKEKIDRTVKHMLSHMREPLTRDFLASIAGLQQEHYSRIFKKHTGYSPLEYLTRIRIEEAKRLLRHSGESITEVARKVGFVDPYHFSRRFKQMVGVAPAYYAERRERRVVASYGYGYLAALGVVPLAIDWNALGACPVPAGMTTGRLQAAGDRLSVQDFAAWSPDVILAASDDIEQEVMDMESCEVIVADPLQDPIYNQLPSIAGRLELLPAAEEWIARYEQRRDRLRTRIRSAIGDSRVAILRIREQGLQMYGMLNMGYPVYRSLGAQPPDKIKMQSFVNAYYHSSVIDPVELSFYGADYLFVILQPDDGAQAFFETLSRTEEWKRYSPVANGKVFWLDVGRWLSFDPVSIAEQMEEAARLLLGEGRHKHPSGAQ</sequence>
<keyword evidence="2" id="KW-0238">DNA-binding</keyword>
<dbReference type="AlphaFoldDB" id="A0A2R5EHW8"/>
<feature type="region of interest" description="Disordered" evidence="4">
    <location>
        <begin position="1"/>
        <end position="25"/>
    </location>
</feature>
<dbReference type="InterPro" id="IPR018060">
    <property type="entry name" value="HTH_AraC"/>
</dbReference>
<dbReference type="Pfam" id="PF12833">
    <property type="entry name" value="HTH_18"/>
    <property type="match status" value="1"/>
</dbReference>
<dbReference type="Gene3D" id="3.40.50.1980">
    <property type="entry name" value="Nitrogenase molybdenum iron protein domain"/>
    <property type="match status" value="1"/>
</dbReference>
<dbReference type="SUPFAM" id="SSF46689">
    <property type="entry name" value="Homeodomain-like"/>
    <property type="match status" value="2"/>
</dbReference>
<evidence type="ECO:0000256" key="1">
    <source>
        <dbReference type="ARBA" id="ARBA00023015"/>
    </source>
</evidence>
<dbReference type="InterPro" id="IPR020449">
    <property type="entry name" value="Tscrpt_reg_AraC-type_HTH"/>
</dbReference>
<protein>
    <recommendedName>
        <fullName evidence="5">HTH araC/xylS-type domain-containing protein</fullName>
    </recommendedName>
</protein>
<reference evidence="6 7" key="1">
    <citation type="submission" date="2017-08" db="EMBL/GenBank/DDBJ databases">
        <title>Substantial Increase in Enzyme Production by Combined Drug-Resistance Mutations in Paenibacillus agaridevorans.</title>
        <authorList>
            <person name="Tanaka Y."/>
            <person name="Funane K."/>
            <person name="Hosaka T."/>
            <person name="Shiwa Y."/>
            <person name="Fujita N."/>
            <person name="Miyazaki T."/>
            <person name="Yoshikawa H."/>
            <person name="Murakami K."/>
            <person name="Kasahara K."/>
            <person name="Inaoka T."/>
            <person name="Hiraga Y."/>
            <person name="Ochi K."/>
        </authorList>
    </citation>
    <scope>NUCLEOTIDE SEQUENCE [LARGE SCALE GENOMIC DNA]</scope>
    <source>
        <strain evidence="6 7">T-3040</strain>
    </source>
</reference>
<name>A0A2R5EHW8_9BACL</name>
<dbReference type="SMART" id="SM00342">
    <property type="entry name" value="HTH_ARAC"/>
    <property type="match status" value="1"/>
</dbReference>
<keyword evidence="3" id="KW-0804">Transcription</keyword>
<dbReference type="InterPro" id="IPR009057">
    <property type="entry name" value="Homeodomain-like_sf"/>
</dbReference>
<keyword evidence="1" id="KW-0805">Transcription regulation</keyword>
<dbReference type="Proteomes" id="UP000245202">
    <property type="component" value="Unassembled WGS sequence"/>
</dbReference>
<evidence type="ECO:0000313" key="6">
    <source>
        <dbReference type="EMBL" id="GBG06170.1"/>
    </source>
</evidence>
<dbReference type="Pfam" id="PF01497">
    <property type="entry name" value="Peripla_BP_2"/>
    <property type="match status" value="1"/>
</dbReference>
<gene>
    <name evidence="6" type="ORF">PAT3040_00678</name>
</gene>
<keyword evidence="7" id="KW-1185">Reference proteome</keyword>
<evidence type="ECO:0000256" key="2">
    <source>
        <dbReference type="ARBA" id="ARBA00023125"/>
    </source>
</evidence>
<evidence type="ECO:0000256" key="4">
    <source>
        <dbReference type="SAM" id="MobiDB-lite"/>
    </source>
</evidence>
<dbReference type="InterPro" id="IPR018062">
    <property type="entry name" value="HTH_AraC-typ_CS"/>
</dbReference>
<evidence type="ECO:0000256" key="3">
    <source>
        <dbReference type="ARBA" id="ARBA00023163"/>
    </source>
</evidence>
<dbReference type="PROSITE" id="PS01124">
    <property type="entry name" value="HTH_ARAC_FAMILY_2"/>
    <property type="match status" value="1"/>
</dbReference>
<dbReference type="GO" id="GO:0043565">
    <property type="term" value="F:sequence-specific DNA binding"/>
    <property type="evidence" value="ECO:0007669"/>
    <property type="project" value="InterPro"/>
</dbReference>
<dbReference type="InterPro" id="IPR002491">
    <property type="entry name" value="ABC_transptr_periplasmic_BD"/>
</dbReference>
<dbReference type="Gene3D" id="1.10.10.60">
    <property type="entry name" value="Homeodomain-like"/>
    <property type="match status" value="2"/>
</dbReference>
<dbReference type="GO" id="GO:0003700">
    <property type="term" value="F:DNA-binding transcription factor activity"/>
    <property type="evidence" value="ECO:0007669"/>
    <property type="project" value="InterPro"/>
</dbReference>
<dbReference type="PANTHER" id="PTHR43280">
    <property type="entry name" value="ARAC-FAMILY TRANSCRIPTIONAL REGULATOR"/>
    <property type="match status" value="1"/>
</dbReference>
<accession>A0A2R5EHW8</accession>
<dbReference type="EMBL" id="BDQX01000036">
    <property type="protein sequence ID" value="GBG06170.1"/>
    <property type="molecule type" value="Genomic_DNA"/>
</dbReference>
<dbReference type="RefSeq" id="WP_108991519.1">
    <property type="nucleotide sequence ID" value="NZ_BDQX01000036.1"/>
</dbReference>
<dbReference type="PRINTS" id="PR00032">
    <property type="entry name" value="HTHARAC"/>
</dbReference>
<feature type="domain" description="HTH araC/xylS-type" evidence="5">
    <location>
        <begin position="30"/>
        <end position="128"/>
    </location>
</feature>
<comment type="caution">
    <text evidence="6">The sequence shown here is derived from an EMBL/GenBank/DDBJ whole genome shotgun (WGS) entry which is preliminary data.</text>
</comment>
<dbReference type="SUPFAM" id="SSF53807">
    <property type="entry name" value="Helical backbone' metal receptor"/>
    <property type="match status" value="1"/>
</dbReference>
<proteinExistence type="predicted"/>
<evidence type="ECO:0000259" key="5">
    <source>
        <dbReference type="PROSITE" id="PS01124"/>
    </source>
</evidence>
<dbReference type="PANTHER" id="PTHR43280:SF30">
    <property type="entry name" value="MMSAB OPERON REGULATORY PROTEIN"/>
    <property type="match status" value="1"/>
</dbReference>